<dbReference type="Proteomes" id="UP000838878">
    <property type="component" value="Chromosome 14"/>
</dbReference>
<gene>
    <name evidence="1" type="ORF">BINO364_LOCUS6455</name>
</gene>
<evidence type="ECO:0000313" key="1">
    <source>
        <dbReference type="EMBL" id="CAH0720194.1"/>
    </source>
</evidence>
<accession>A0A8J9Y7F8</accession>
<keyword evidence="2" id="KW-1185">Reference proteome</keyword>
<dbReference type="OrthoDB" id="8120898at2759"/>
<sequence>MTNYFIYAKDFSGSTHYDTHYHSNGLQTLEQFKKDVERIKTELLVAGEPPTNSKIIYLHWGKSCYEVDEDITRTKYIERQGDEPATEPISIVKWIQENYNICSKTNKIKLLYIITDGLIDYQCADECFKQNENKHYEMVVFHAFNQNLDAIDLSVAASFFKSRCMIYRNYELFDNIDLSNEFDYDKINVNNFAAEKDQLKSYIRFKFINKMNHDALALREIDKLKKLRNRLFAELSLKSQKSDLDTKDRNIFLFKFARTKWYKNLTTDIHNEKVDIEKCISTLINYIVSEKKSYSFDELKFETKFDNPIEEQPIVDVNFPAEQEIQFPDIILDDDKGIPVVILTEFSLLDKIIFHRTSTTDVSPASFSKFKSAMECPLFLVTDSGISESIGYFYTLNAYKQMLVHNTKTEPRTRRPFHGGLVLIDTDHFDNYNDYILSATYFDFKKVKYNIGLFYFVLWKNCENKEWMDKNVVEQFKKYAMRRINKTVCKIGLSSLPLDPDENTSLLTALWYCVELSSCIFKNDIYNFMHERLRMFYGVAHSMIEILKWFNYDLDLESIEKRRNLISNVMILKKIPNRTEKLYYLLKKIFKTEDGFLVSEIERPQNLYILNFLKLDHKGMLHDDVIEEKVHLNDYVHLMHYVGDTSKFKAEEDTFVICEKTFRPFFIVDQNKSFYTELVKITKKVVINNDDDKDRIEVTYNAVDSLEFSKILSLYNLFINCVKDSEKYPNLPEYIDYILKRKKFYCDLVTIFPSNVYVAAVEVYGRYQRMLNKVHVNEFIKVCKAYVNRSERIKAEEIIKFSNDREINEFISSEELKVHLRKKPKKMDLL</sequence>
<proteinExistence type="predicted"/>
<dbReference type="AlphaFoldDB" id="A0A8J9Y7F8"/>
<feature type="non-terminal residue" evidence="1">
    <location>
        <position position="830"/>
    </location>
</feature>
<protein>
    <recommendedName>
        <fullName evidence="3">P94</fullName>
    </recommendedName>
</protein>
<evidence type="ECO:0008006" key="3">
    <source>
        <dbReference type="Google" id="ProtNLM"/>
    </source>
</evidence>
<name>A0A8J9Y7F8_9NEOP</name>
<evidence type="ECO:0000313" key="2">
    <source>
        <dbReference type="Proteomes" id="UP000838878"/>
    </source>
</evidence>
<organism evidence="1 2">
    <name type="scientific">Brenthis ino</name>
    <name type="common">lesser marbled fritillary</name>
    <dbReference type="NCBI Taxonomy" id="405034"/>
    <lineage>
        <taxon>Eukaryota</taxon>
        <taxon>Metazoa</taxon>
        <taxon>Ecdysozoa</taxon>
        <taxon>Arthropoda</taxon>
        <taxon>Hexapoda</taxon>
        <taxon>Insecta</taxon>
        <taxon>Pterygota</taxon>
        <taxon>Neoptera</taxon>
        <taxon>Endopterygota</taxon>
        <taxon>Lepidoptera</taxon>
        <taxon>Glossata</taxon>
        <taxon>Ditrysia</taxon>
        <taxon>Papilionoidea</taxon>
        <taxon>Nymphalidae</taxon>
        <taxon>Heliconiinae</taxon>
        <taxon>Argynnini</taxon>
        <taxon>Brenthis</taxon>
    </lineage>
</organism>
<dbReference type="EMBL" id="OV170234">
    <property type="protein sequence ID" value="CAH0720194.1"/>
    <property type="molecule type" value="Genomic_DNA"/>
</dbReference>
<reference evidence="1" key="1">
    <citation type="submission" date="2021-12" db="EMBL/GenBank/DDBJ databases">
        <authorList>
            <person name="Martin H S."/>
        </authorList>
    </citation>
    <scope>NUCLEOTIDE SEQUENCE</scope>
</reference>